<gene>
    <name evidence="7" type="ORF">PITC_044300</name>
</gene>
<dbReference type="PRINTS" id="PR00420">
    <property type="entry name" value="RNGMNOXGNASE"/>
</dbReference>
<dbReference type="STRING" id="40296.A0A0A2LB69"/>
<evidence type="ECO:0000313" key="7">
    <source>
        <dbReference type="EMBL" id="KGO77357.1"/>
    </source>
</evidence>
<reference evidence="7 8" key="1">
    <citation type="journal article" date="2015" name="Mol. Plant Microbe Interact.">
        <title>Genome, transcriptome, and functional analyses of Penicillium expansum provide new insights into secondary metabolism and pathogenicity.</title>
        <authorList>
            <person name="Ballester A.R."/>
            <person name="Marcet-Houben M."/>
            <person name="Levin E."/>
            <person name="Sela N."/>
            <person name="Selma-Lazaro C."/>
            <person name="Carmona L."/>
            <person name="Wisniewski M."/>
            <person name="Droby S."/>
            <person name="Gonzalez-Candelas L."/>
            <person name="Gabaldon T."/>
        </authorList>
    </citation>
    <scope>NUCLEOTIDE SEQUENCE [LARGE SCALE GENOMIC DNA]</scope>
    <source>
        <strain evidence="7 8">PHI-1</strain>
    </source>
</reference>
<keyword evidence="2" id="KW-0285">Flavoprotein</keyword>
<dbReference type="InterPro" id="IPR038220">
    <property type="entry name" value="PHOX_C_sf"/>
</dbReference>
<dbReference type="Gene3D" id="3.50.50.60">
    <property type="entry name" value="FAD/NAD(P)-binding domain"/>
    <property type="match status" value="1"/>
</dbReference>
<evidence type="ECO:0000256" key="4">
    <source>
        <dbReference type="ARBA" id="ARBA00023002"/>
    </source>
</evidence>
<dbReference type="Gene3D" id="3.40.30.20">
    <property type="match status" value="1"/>
</dbReference>
<dbReference type="InterPro" id="IPR036249">
    <property type="entry name" value="Thioredoxin-like_sf"/>
</dbReference>
<comment type="similarity">
    <text evidence="1">Belongs to the PheA/TfdB FAD monooxygenase family.</text>
</comment>
<dbReference type="EMBL" id="JQGA01000189">
    <property type="protein sequence ID" value="KGO77357.1"/>
    <property type="molecule type" value="Genomic_DNA"/>
</dbReference>
<keyword evidence="4" id="KW-0560">Oxidoreductase</keyword>
<dbReference type="GO" id="GO:0016709">
    <property type="term" value="F:oxidoreductase activity, acting on paired donors, with incorporation or reduction of molecular oxygen, NAD(P)H as one donor, and incorporation of one atom of oxygen"/>
    <property type="evidence" value="ECO:0007669"/>
    <property type="project" value="UniProtKB-ARBA"/>
</dbReference>
<dbReference type="Pfam" id="PF01494">
    <property type="entry name" value="FAD_binding_3"/>
    <property type="match status" value="1"/>
</dbReference>
<evidence type="ECO:0000256" key="1">
    <source>
        <dbReference type="ARBA" id="ARBA00007801"/>
    </source>
</evidence>
<comment type="caution">
    <text evidence="7">The sequence shown here is derived from an EMBL/GenBank/DDBJ whole genome shotgun (WGS) entry which is preliminary data.</text>
</comment>
<evidence type="ECO:0000313" key="8">
    <source>
        <dbReference type="Proteomes" id="UP000030104"/>
    </source>
</evidence>
<dbReference type="Pfam" id="PF07976">
    <property type="entry name" value="Phe_hydrox_dim"/>
    <property type="match status" value="1"/>
</dbReference>
<evidence type="ECO:0000256" key="2">
    <source>
        <dbReference type="ARBA" id="ARBA00022630"/>
    </source>
</evidence>
<evidence type="ECO:0000259" key="6">
    <source>
        <dbReference type="Pfam" id="PF07976"/>
    </source>
</evidence>
<dbReference type="Gene3D" id="3.30.9.10">
    <property type="entry name" value="D-Amino Acid Oxidase, subunit A, domain 2"/>
    <property type="match status" value="1"/>
</dbReference>
<feature type="domain" description="FAD-binding" evidence="5">
    <location>
        <begin position="93"/>
        <end position="435"/>
    </location>
</feature>
<dbReference type="PANTHER" id="PTHR43004:SF20">
    <property type="entry name" value="2-MONOOXYGENASE, PUTATIVE (AFU_ORTHOLOGUE AFUA_1G13660)-RELATED"/>
    <property type="match status" value="1"/>
</dbReference>
<dbReference type="HOGENOM" id="CLU_009665_9_2_1"/>
<dbReference type="InterPro" id="IPR036188">
    <property type="entry name" value="FAD/NAD-bd_sf"/>
</dbReference>
<protein>
    <submittedName>
        <fullName evidence="7">Monooxygenase, FAD-binding</fullName>
    </submittedName>
</protein>
<dbReference type="InterPro" id="IPR012941">
    <property type="entry name" value="Phe_hydrox_C_dim_dom"/>
</dbReference>
<keyword evidence="8" id="KW-1185">Reference proteome</keyword>
<dbReference type="PANTHER" id="PTHR43004">
    <property type="entry name" value="TRK SYSTEM POTASSIUM UPTAKE PROTEIN"/>
    <property type="match status" value="1"/>
</dbReference>
<dbReference type="InterPro" id="IPR002938">
    <property type="entry name" value="FAD-bd"/>
</dbReference>
<dbReference type="InterPro" id="IPR050641">
    <property type="entry name" value="RIFMO-like"/>
</dbReference>
<dbReference type="PhylomeDB" id="A0A0A2LB69"/>
<proteinExistence type="inferred from homology"/>
<dbReference type="SUPFAM" id="SSF51905">
    <property type="entry name" value="FAD/NAD(P)-binding domain"/>
    <property type="match status" value="1"/>
</dbReference>
<keyword evidence="3" id="KW-0274">FAD</keyword>
<evidence type="ECO:0000256" key="3">
    <source>
        <dbReference type="ARBA" id="ARBA00022827"/>
    </source>
</evidence>
<feature type="domain" description="Phenol hydroxylase-like C-terminal dimerisation" evidence="6">
    <location>
        <begin position="572"/>
        <end position="709"/>
    </location>
</feature>
<dbReference type="OrthoDB" id="1716816at2759"/>
<keyword evidence="7" id="KW-0503">Monooxygenase</keyword>
<dbReference type="SUPFAM" id="SSF52833">
    <property type="entry name" value="Thioredoxin-like"/>
    <property type="match status" value="1"/>
</dbReference>
<dbReference type="GO" id="GO:0071949">
    <property type="term" value="F:FAD binding"/>
    <property type="evidence" value="ECO:0007669"/>
    <property type="project" value="InterPro"/>
</dbReference>
<sequence length="714" mass="78800">MAHSVLPATFRNGFKQPATKEHWKIIEDDDPEDDRPHYELPPAVECVTSSKHNSAGFNVLRTWPTLYDGTASPHGVPEWWKPSNQVDVLICGDKAPTPLIAGRADGVQPRFLETLSSWGLASEVQEEGPLIERTAIYFNGQLLHHGRSHQSDSRYRGLHIITQGQIERIYIRDLLRHKMLVERNTTLKEFHVDQSQSSNLLPESYPIHGIFENGITGQQETIRAKFLVGSDGGASSIRKRLDIPFDGMSTDLYWGIMDCVFETDYPHAWIFGSVVSSEHGGCVIIPRENGLIRLYTQLDTSQHGPLAASRQATDPEVAESGGQIDVESITPDEVLEQANRIFAPYKLKFGAPLSWFAVWKISERVARSFSSDDLRVHLVGDSAVMGAFGLNASILDAANLAWKIGLCVSQDAAIEKLLPTYDRERRLHANRVIQVSGKYLRFVCSSPLPTANLYEIGAALGHETIEGLFSAEDKEAATTNGSGPSGHNGSIYEANSQYASSMSPAEAKAFLGDFFSRHGSFLLGVDAAYGWNCISPPTRDIVPQSRPPIAVKNGVRAPNPRLCFDAGHTGYLYDHLTGTNRFHLVIFVSDLLGPVREKICRFSSILAADAPLNFYSRYGGPRRFNIVVVAKGTPFEVEERLQGDDLCALGETATFLSDDRAPDEDAHSTYGVNHRTGAVVVIRPDLWVGMSGMPDDLDLLNDYFAGFLTMRVSK</sequence>
<organism evidence="7 8">
    <name type="scientific">Penicillium italicum</name>
    <name type="common">Blue mold</name>
    <dbReference type="NCBI Taxonomy" id="40296"/>
    <lineage>
        <taxon>Eukaryota</taxon>
        <taxon>Fungi</taxon>
        <taxon>Dikarya</taxon>
        <taxon>Ascomycota</taxon>
        <taxon>Pezizomycotina</taxon>
        <taxon>Eurotiomycetes</taxon>
        <taxon>Eurotiomycetidae</taxon>
        <taxon>Eurotiales</taxon>
        <taxon>Aspergillaceae</taxon>
        <taxon>Penicillium</taxon>
    </lineage>
</organism>
<dbReference type="OMA" id="TWPTLYD"/>
<evidence type="ECO:0000259" key="5">
    <source>
        <dbReference type="Pfam" id="PF01494"/>
    </source>
</evidence>
<accession>A0A0A2LB69</accession>
<dbReference type="AlphaFoldDB" id="A0A0A2LB69"/>
<dbReference type="SUPFAM" id="SSF54373">
    <property type="entry name" value="FAD-linked reductases, C-terminal domain"/>
    <property type="match status" value="1"/>
</dbReference>
<name>A0A0A2LB69_PENIT</name>
<dbReference type="Proteomes" id="UP000030104">
    <property type="component" value="Unassembled WGS sequence"/>
</dbReference>